<dbReference type="AlphaFoldDB" id="Q0CU21"/>
<dbReference type="eggNOG" id="ENOG502SP7A">
    <property type="taxonomic scope" value="Eukaryota"/>
</dbReference>
<evidence type="ECO:0000313" key="1">
    <source>
        <dbReference type="EMBL" id="EAU36087.1"/>
    </source>
</evidence>
<evidence type="ECO:0000313" key="2">
    <source>
        <dbReference type="Proteomes" id="UP000007963"/>
    </source>
</evidence>
<dbReference type="Proteomes" id="UP000007963">
    <property type="component" value="Unassembled WGS sequence"/>
</dbReference>
<protein>
    <submittedName>
        <fullName evidence="1">Uncharacterized protein</fullName>
    </submittedName>
</protein>
<dbReference type="InterPro" id="IPR032675">
    <property type="entry name" value="LRR_dom_sf"/>
</dbReference>
<dbReference type="EMBL" id="CH476597">
    <property type="protein sequence ID" value="EAU36087.1"/>
    <property type="molecule type" value="Genomic_DNA"/>
</dbReference>
<dbReference type="VEuPathDB" id="FungiDB:ATEG_02813"/>
<dbReference type="OrthoDB" id="2520703at2759"/>
<reference evidence="2" key="1">
    <citation type="submission" date="2005-09" db="EMBL/GenBank/DDBJ databases">
        <title>Annotation of the Aspergillus terreus NIH2624 genome.</title>
        <authorList>
            <person name="Birren B.W."/>
            <person name="Lander E.S."/>
            <person name="Galagan J.E."/>
            <person name="Nusbaum C."/>
            <person name="Devon K."/>
            <person name="Henn M."/>
            <person name="Ma L.-J."/>
            <person name="Jaffe D.B."/>
            <person name="Butler J."/>
            <person name="Alvarez P."/>
            <person name="Gnerre S."/>
            <person name="Grabherr M."/>
            <person name="Kleber M."/>
            <person name="Mauceli E.W."/>
            <person name="Brockman W."/>
            <person name="Rounsley S."/>
            <person name="Young S.K."/>
            <person name="LaButti K."/>
            <person name="Pushparaj V."/>
            <person name="DeCaprio D."/>
            <person name="Crawford M."/>
            <person name="Koehrsen M."/>
            <person name="Engels R."/>
            <person name="Montgomery P."/>
            <person name="Pearson M."/>
            <person name="Howarth C."/>
            <person name="Larson L."/>
            <person name="Luoma S."/>
            <person name="White J."/>
            <person name="Alvarado L."/>
            <person name="Kodira C.D."/>
            <person name="Zeng Q."/>
            <person name="Oleary S."/>
            <person name="Yandava C."/>
            <person name="Denning D.W."/>
            <person name="Nierman W.C."/>
            <person name="Milne T."/>
            <person name="Madden K."/>
        </authorList>
    </citation>
    <scope>NUCLEOTIDE SEQUENCE [LARGE SCALE GENOMIC DNA]</scope>
    <source>
        <strain evidence="2">NIH 2624 / FGSC A1156</strain>
    </source>
</reference>
<proteinExistence type="predicted"/>
<gene>
    <name evidence="1" type="ORF">ATEG_02813</name>
</gene>
<dbReference type="HOGENOM" id="CLU_042539_0_0_1"/>
<dbReference type="SUPFAM" id="SSF52047">
    <property type="entry name" value="RNI-like"/>
    <property type="match status" value="1"/>
</dbReference>
<dbReference type="Gene3D" id="3.80.10.10">
    <property type="entry name" value="Ribonuclease Inhibitor"/>
    <property type="match status" value="1"/>
</dbReference>
<organism evidence="1 2">
    <name type="scientific">Aspergillus terreus (strain NIH 2624 / FGSC A1156)</name>
    <dbReference type="NCBI Taxonomy" id="341663"/>
    <lineage>
        <taxon>Eukaryota</taxon>
        <taxon>Fungi</taxon>
        <taxon>Dikarya</taxon>
        <taxon>Ascomycota</taxon>
        <taxon>Pezizomycotina</taxon>
        <taxon>Eurotiomycetes</taxon>
        <taxon>Eurotiomycetidae</taxon>
        <taxon>Eurotiales</taxon>
        <taxon>Aspergillaceae</taxon>
        <taxon>Aspergillus</taxon>
        <taxon>Aspergillus subgen. Circumdati</taxon>
    </lineage>
</organism>
<dbReference type="OMA" id="HCEILEL"/>
<dbReference type="STRING" id="341663.Q0CU21"/>
<accession>Q0CU21</accession>
<sequence>MAPASLHRLPTEVLHLILGHLRFPAEGYSEPPDAYFCGDQQEPDQPSWYSLKLQPLVSLCLVSRRLRSIAQPILYHSFMLGYGDSWRSNFYTWDGRLASFMRTVAQRRDLAALVRRIYIHPFLLESFGEERIIQADCIWGSVHRVGRAYPRQFFSENEAQAVLRVVADALKIEELQQLSARDLVTVLLLELPNLEHCSLQVGPYKEEAVPSAGIRAAGISHLPIKTIDVSLRAFDLEASRGCLFYIDQRVGALLDVSQRLETLNLHMCYGSSTGLFPTLPNLKNLRLTFSRLSERNLQGLLSSCRSLRTFLYEATYAPYNPDVDMFRGYDHFQLPNALKYLSSHCESLELLHLDLRKRGLTFSPPEPRASFSLKKFTALKDLFLNLDEFHSRFMAADPSGDRELLVQILPSSIVSLNLAGIITEELPRLEESLFGLAHAVLQGQFAELKEVRWDEKEKLNDELGVRSLFATAGVSFDYNRWPMSKTPFGDGGISPSKPTYYNWLSEMEEEPEL</sequence>
<dbReference type="RefSeq" id="XP_001211991.1">
    <property type="nucleotide sequence ID" value="XM_001211991.1"/>
</dbReference>
<name>Q0CU21_ASPTN</name>
<dbReference type="GeneID" id="4317759"/>